<reference evidence="2" key="1">
    <citation type="journal article" date="2021" name="bioRxiv">
        <title>Whole Genome Assembly and Annotation of Northern Wild Rice, Zizania palustris L., Supports a Whole Genome Duplication in the Zizania Genus.</title>
        <authorList>
            <person name="Haas M."/>
            <person name="Kono T."/>
            <person name="Macchietto M."/>
            <person name="Millas R."/>
            <person name="McGilp L."/>
            <person name="Shao M."/>
            <person name="Duquette J."/>
            <person name="Hirsch C.N."/>
            <person name="Kimball J."/>
        </authorList>
    </citation>
    <scope>NUCLEOTIDE SEQUENCE</scope>
    <source>
        <tissue evidence="2">Fresh leaf tissue</tissue>
    </source>
</reference>
<accession>A0A8J5THX7</accession>
<feature type="signal peptide" evidence="1">
    <location>
        <begin position="1"/>
        <end position="18"/>
    </location>
</feature>
<feature type="chain" id="PRO_5035312095" description="Secreted protein" evidence="1">
    <location>
        <begin position="19"/>
        <end position="89"/>
    </location>
</feature>
<sequence>MLSHELANLFNGWLLAIAVRCELVIHRPRDVRWVRLKNSQAAASSDGHGVHLSIRIVVRVRRRQLRLSPFPSRRVVGNDAKDLPICPHG</sequence>
<evidence type="ECO:0000313" key="3">
    <source>
        <dbReference type="Proteomes" id="UP000729402"/>
    </source>
</evidence>
<evidence type="ECO:0000313" key="2">
    <source>
        <dbReference type="EMBL" id="KAG8077646.1"/>
    </source>
</evidence>
<gene>
    <name evidence="2" type="ORF">GUJ93_ZPchr0007g6251</name>
</gene>
<protein>
    <recommendedName>
        <fullName evidence="4">Secreted protein</fullName>
    </recommendedName>
</protein>
<organism evidence="2 3">
    <name type="scientific">Zizania palustris</name>
    <name type="common">Northern wild rice</name>
    <dbReference type="NCBI Taxonomy" id="103762"/>
    <lineage>
        <taxon>Eukaryota</taxon>
        <taxon>Viridiplantae</taxon>
        <taxon>Streptophyta</taxon>
        <taxon>Embryophyta</taxon>
        <taxon>Tracheophyta</taxon>
        <taxon>Spermatophyta</taxon>
        <taxon>Magnoliopsida</taxon>
        <taxon>Liliopsida</taxon>
        <taxon>Poales</taxon>
        <taxon>Poaceae</taxon>
        <taxon>BOP clade</taxon>
        <taxon>Oryzoideae</taxon>
        <taxon>Oryzeae</taxon>
        <taxon>Zizaniinae</taxon>
        <taxon>Zizania</taxon>
    </lineage>
</organism>
<dbReference type="Proteomes" id="UP000729402">
    <property type="component" value="Unassembled WGS sequence"/>
</dbReference>
<evidence type="ECO:0008006" key="4">
    <source>
        <dbReference type="Google" id="ProtNLM"/>
    </source>
</evidence>
<reference evidence="2" key="2">
    <citation type="submission" date="2021-02" db="EMBL/GenBank/DDBJ databases">
        <authorList>
            <person name="Kimball J.A."/>
            <person name="Haas M.W."/>
            <person name="Macchietto M."/>
            <person name="Kono T."/>
            <person name="Duquette J."/>
            <person name="Shao M."/>
        </authorList>
    </citation>
    <scope>NUCLEOTIDE SEQUENCE</scope>
    <source>
        <tissue evidence="2">Fresh leaf tissue</tissue>
    </source>
</reference>
<proteinExistence type="predicted"/>
<keyword evidence="1" id="KW-0732">Signal</keyword>
<name>A0A8J5THX7_ZIZPA</name>
<dbReference type="AlphaFoldDB" id="A0A8J5THX7"/>
<comment type="caution">
    <text evidence="2">The sequence shown here is derived from an EMBL/GenBank/DDBJ whole genome shotgun (WGS) entry which is preliminary data.</text>
</comment>
<keyword evidence="3" id="KW-1185">Reference proteome</keyword>
<evidence type="ECO:0000256" key="1">
    <source>
        <dbReference type="SAM" id="SignalP"/>
    </source>
</evidence>
<dbReference type="EMBL" id="JAAALK010000282">
    <property type="protein sequence ID" value="KAG8077646.1"/>
    <property type="molecule type" value="Genomic_DNA"/>
</dbReference>